<gene>
    <name evidence="5" type="ORF">QEG23_000491</name>
</gene>
<evidence type="ECO:0000256" key="1">
    <source>
        <dbReference type="ARBA" id="ARBA00023015"/>
    </source>
</evidence>
<dbReference type="AlphaFoldDB" id="A0AAI9BZ14"/>
<evidence type="ECO:0000256" key="2">
    <source>
        <dbReference type="ARBA" id="ARBA00023125"/>
    </source>
</evidence>
<keyword evidence="2" id="KW-0238">DNA-binding</keyword>
<dbReference type="EMBL" id="ABLOJW010000002">
    <property type="protein sequence ID" value="EKT4091018.1"/>
    <property type="molecule type" value="Genomic_DNA"/>
</dbReference>
<evidence type="ECO:0000259" key="4">
    <source>
        <dbReference type="PROSITE" id="PS01124"/>
    </source>
</evidence>
<dbReference type="GO" id="GO:0043565">
    <property type="term" value="F:sequence-specific DNA binding"/>
    <property type="evidence" value="ECO:0007669"/>
    <property type="project" value="InterPro"/>
</dbReference>
<dbReference type="PROSITE" id="PS00041">
    <property type="entry name" value="HTH_ARAC_FAMILY_1"/>
    <property type="match status" value="1"/>
</dbReference>
<dbReference type="InterPro" id="IPR032783">
    <property type="entry name" value="AraC_lig"/>
</dbReference>
<comment type="caution">
    <text evidence="5">The sequence shown here is derived from an EMBL/GenBank/DDBJ whole genome shotgun (WGS) entry which is preliminary data.</text>
</comment>
<dbReference type="SUPFAM" id="SSF46689">
    <property type="entry name" value="Homeodomain-like"/>
    <property type="match status" value="2"/>
</dbReference>
<keyword evidence="3" id="KW-0804">Transcription</keyword>
<dbReference type="Pfam" id="PF12833">
    <property type="entry name" value="HTH_18"/>
    <property type="match status" value="1"/>
</dbReference>
<dbReference type="SMART" id="SM00342">
    <property type="entry name" value="HTH_ARAC"/>
    <property type="match status" value="1"/>
</dbReference>
<feature type="domain" description="HTH araC/xylS-type" evidence="4">
    <location>
        <begin position="203"/>
        <end position="301"/>
    </location>
</feature>
<dbReference type="PANTHER" id="PTHR46796:SF7">
    <property type="entry name" value="ARAC FAMILY TRANSCRIPTIONAL REGULATOR"/>
    <property type="match status" value="1"/>
</dbReference>
<evidence type="ECO:0000313" key="5">
    <source>
        <dbReference type="EMBL" id="EKT4091018.1"/>
    </source>
</evidence>
<reference evidence="5" key="1">
    <citation type="submission" date="2022-07" db="EMBL/GenBank/DDBJ databases">
        <authorList>
            <consortium name="DAFM: The Division of Animal and Food Microbiology"/>
        </authorList>
    </citation>
    <scope>NUCLEOTIDE SEQUENCE</scope>
    <source>
        <strain evidence="5">19MO01SH01-2</strain>
    </source>
</reference>
<evidence type="ECO:0000256" key="3">
    <source>
        <dbReference type="ARBA" id="ARBA00023163"/>
    </source>
</evidence>
<dbReference type="InterPro" id="IPR009057">
    <property type="entry name" value="Homeodomain-like_sf"/>
</dbReference>
<keyword evidence="1" id="KW-0805">Transcription regulation</keyword>
<dbReference type="GO" id="GO:0003700">
    <property type="term" value="F:DNA-binding transcription factor activity"/>
    <property type="evidence" value="ECO:0007669"/>
    <property type="project" value="InterPro"/>
</dbReference>
<organism evidence="5 6">
    <name type="scientific">Stenotrophomonas maltophilia</name>
    <name type="common">Pseudomonas maltophilia</name>
    <name type="synonym">Xanthomonas maltophilia</name>
    <dbReference type="NCBI Taxonomy" id="40324"/>
    <lineage>
        <taxon>Bacteria</taxon>
        <taxon>Pseudomonadati</taxon>
        <taxon>Pseudomonadota</taxon>
        <taxon>Gammaproteobacteria</taxon>
        <taxon>Lysobacterales</taxon>
        <taxon>Lysobacteraceae</taxon>
        <taxon>Stenotrophomonas</taxon>
        <taxon>Stenotrophomonas maltophilia group</taxon>
    </lineage>
</organism>
<protein>
    <submittedName>
        <fullName evidence="5">AraC family transcriptional regulator</fullName>
    </submittedName>
</protein>
<dbReference type="Proteomes" id="UP001218208">
    <property type="component" value="Unassembled WGS sequence"/>
</dbReference>
<proteinExistence type="predicted"/>
<dbReference type="InterPro" id="IPR018062">
    <property type="entry name" value="HTH_AraC-typ_CS"/>
</dbReference>
<evidence type="ECO:0000313" key="6">
    <source>
        <dbReference type="Proteomes" id="UP001218208"/>
    </source>
</evidence>
<dbReference type="Gene3D" id="1.10.10.60">
    <property type="entry name" value="Homeodomain-like"/>
    <property type="match status" value="2"/>
</dbReference>
<dbReference type="PROSITE" id="PS01124">
    <property type="entry name" value="HTH_ARAC_FAMILY_2"/>
    <property type="match status" value="1"/>
</dbReference>
<dbReference type="PANTHER" id="PTHR46796">
    <property type="entry name" value="HTH-TYPE TRANSCRIPTIONAL ACTIVATOR RHAS-RELATED"/>
    <property type="match status" value="1"/>
</dbReference>
<dbReference type="Pfam" id="PF12852">
    <property type="entry name" value="Cupin_6"/>
    <property type="match status" value="1"/>
</dbReference>
<accession>A0AAI9BZ14</accession>
<sequence>MDPLSEVLTLLRPTHTRTAALDVAGPWSLRFPNRQGIKFCAVERGECWISAEGGQQPQHLQEGDCFLLSKAGSYVLCSNPQLSPVDAASVLDLEATGRRTLHGGGDHLIVSGSFRFADTDAVRVLDPLPGIVQVSHGDSEAILLRRALARLAEELVQPRPGAALVVEHLAHLMLVEMLRLFLSSEHPALPPGWMQAMTDPRIADSIRAMHGEPARTWRLDDLASIAAMSRTVYAGRFKQLMGVSPIEYLTNWRMLLAASRLRSTQQTLARIAADVGYSSEFSFIAAFTRVMDVAPGRYRRQVRTSIDAD</sequence>
<dbReference type="InterPro" id="IPR018060">
    <property type="entry name" value="HTH_AraC"/>
</dbReference>
<dbReference type="InterPro" id="IPR050204">
    <property type="entry name" value="AraC_XylS_family_regulators"/>
</dbReference>
<dbReference type="RefSeq" id="WP_180846624.1">
    <property type="nucleotide sequence ID" value="NZ_RATQ01000019.1"/>
</dbReference>
<name>A0AAI9BZ14_STEMA</name>